<keyword evidence="1" id="KW-0812">Transmembrane</keyword>
<keyword evidence="1" id="KW-1133">Transmembrane helix</keyword>
<feature type="transmembrane region" description="Helical" evidence="1">
    <location>
        <begin position="56"/>
        <end position="78"/>
    </location>
</feature>
<dbReference type="VEuPathDB" id="FungiDB:CH63R_09600"/>
<dbReference type="GeneID" id="28868681"/>
<dbReference type="Proteomes" id="UP000092177">
    <property type="component" value="Chromosome 6"/>
</dbReference>
<proteinExistence type="predicted"/>
<dbReference type="AlphaFoldDB" id="A0A1B7Y7R6"/>
<reference evidence="3" key="1">
    <citation type="journal article" date="2017" name="BMC Genomics">
        <title>Gapless genome assembly of Colletotrichum higginsianum reveals chromosome structure and association of transposable elements with secondary metabolite gene clusters.</title>
        <authorList>
            <person name="Dallery J.-F."/>
            <person name="Lapalu N."/>
            <person name="Zampounis A."/>
            <person name="Pigne S."/>
            <person name="Luyten I."/>
            <person name="Amselem J."/>
            <person name="Wittenberg A.H.J."/>
            <person name="Zhou S."/>
            <person name="de Queiroz M.V."/>
            <person name="Robin G.P."/>
            <person name="Auger A."/>
            <person name="Hainaut M."/>
            <person name="Henrissat B."/>
            <person name="Kim K.-T."/>
            <person name="Lee Y.-H."/>
            <person name="Lespinet O."/>
            <person name="Schwartz D.C."/>
            <person name="Thon M.R."/>
            <person name="O'Connell R.J."/>
        </authorList>
    </citation>
    <scope>NUCLEOTIDE SEQUENCE [LARGE SCALE GENOMIC DNA]</scope>
    <source>
        <strain evidence="3">IMI 349063</strain>
    </source>
</reference>
<dbReference type="RefSeq" id="XP_018156597.1">
    <property type="nucleotide sequence ID" value="XM_018304574.1"/>
</dbReference>
<keyword evidence="3" id="KW-1185">Reference proteome</keyword>
<accession>A0A1B7Y7R6</accession>
<name>A0A1B7Y7R6_COLHI</name>
<comment type="caution">
    <text evidence="2">The sequence shown here is derived from an EMBL/GenBank/DDBJ whole genome shotgun (WGS) entry which is preliminary data.</text>
</comment>
<organism evidence="2 3">
    <name type="scientific">Colletotrichum higginsianum (strain IMI 349063)</name>
    <name type="common">Crucifer anthracnose fungus</name>
    <dbReference type="NCBI Taxonomy" id="759273"/>
    <lineage>
        <taxon>Eukaryota</taxon>
        <taxon>Fungi</taxon>
        <taxon>Dikarya</taxon>
        <taxon>Ascomycota</taxon>
        <taxon>Pezizomycotina</taxon>
        <taxon>Sordariomycetes</taxon>
        <taxon>Hypocreomycetidae</taxon>
        <taxon>Glomerellales</taxon>
        <taxon>Glomerellaceae</taxon>
        <taxon>Colletotrichum</taxon>
        <taxon>Colletotrichum destructivum species complex</taxon>
    </lineage>
</organism>
<feature type="transmembrane region" description="Helical" evidence="1">
    <location>
        <begin position="29"/>
        <end position="50"/>
    </location>
</feature>
<keyword evidence="1" id="KW-0472">Membrane</keyword>
<protein>
    <submittedName>
        <fullName evidence="2">Uncharacterized protein</fullName>
    </submittedName>
</protein>
<dbReference type="EMBL" id="LTAN01000006">
    <property type="protein sequence ID" value="OBR08079.1"/>
    <property type="molecule type" value="Genomic_DNA"/>
</dbReference>
<gene>
    <name evidence="2" type="ORF">CH63R_09600</name>
</gene>
<evidence type="ECO:0000313" key="3">
    <source>
        <dbReference type="Proteomes" id="UP000092177"/>
    </source>
</evidence>
<evidence type="ECO:0000313" key="2">
    <source>
        <dbReference type="EMBL" id="OBR08079.1"/>
    </source>
</evidence>
<sequence length="149" mass="16489">MNTTPSALETAAANTAWSRTLLNLVTAQLFQVAINTLVVSGLSTLVSVLFDHLISISPSTAFGATLLCKLTSIVWAYYSTKGTILRFVSLRAWKEVYGRKVGQSRPNVKNLDYAAKNLPSSRLPMALEPTTARHSAQRKQFNPTFWRLM</sequence>
<evidence type="ECO:0000256" key="1">
    <source>
        <dbReference type="SAM" id="Phobius"/>
    </source>
</evidence>
<dbReference type="KEGG" id="chig:CH63R_09600"/>